<proteinExistence type="predicted"/>
<dbReference type="GO" id="GO:0006229">
    <property type="term" value="P:dUTP biosynthetic process"/>
    <property type="evidence" value="ECO:0007669"/>
    <property type="project" value="InterPro"/>
</dbReference>
<evidence type="ECO:0000256" key="2">
    <source>
        <dbReference type="ARBA" id="ARBA00023080"/>
    </source>
</evidence>
<keyword evidence="1" id="KW-0378">Hydrolase</keyword>
<dbReference type="InterPro" id="IPR011962">
    <property type="entry name" value="dCTP_deaminase"/>
</dbReference>
<dbReference type="EMBL" id="JADNRY010000035">
    <property type="protein sequence ID" value="KAF9071124.1"/>
    <property type="molecule type" value="Genomic_DNA"/>
</dbReference>
<comment type="caution">
    <text evidence="3">The sequence shown here is derived from an EMBL/GenBank/DDBJ whole genome shotgun (WGS) entry which is preliminary data.</text>
</comment>
<organism evidence="3 4">
    <name type="scientific">Rhodocollybia butyracea</name>
    <dbReference type="NCBI Taxonomy" id="206335"/>
    <lineage>
        <taxon>Eukaryota</taxon>
        <taxon>Fungi</taxon>
        <taxon>Dikarya</taxon>
        <taxon>Basidiomycota</taxon>
        <taxon>Agaricomycotina</taxon>
        <taxon>Agaricomycetes</taxon>
        <taxon>Agaricomycetidae</taxon>
        <taxon>Agaricales</taxon>
        <taxon>Marasmiineae</taxon>
        <taxon>Omphalotaceae</taxon>
        <taxon>Rhodocollybia</taxon>
    </lineage>
</organism>
<gene>
    <name evidence="3" type="ORF">BDP27DRAFT_553814</name>
</gene>
<dbReference type="NCBIfam" id="NF002598">
    <property type="entry name" value="PRK02253.1"/>
    <property type="match status" value="1"/>
</dbReference>
<dbReference type="PANTHER" id="PTHR42680">
    <property type="entry name" value="DCTP DEAMINASE"/>
    <property type="match status" value="1"/>
</dbReference>
<evidence type="ECO:0000256" key="1">
    <source>
        <dbReference type="ARBA" id="ARBA00022801"/>
    </source>
</evidence>
<keyword evidence="4" id="KW-1185">Reference proteome</keyword>
<dbReference type="GO" id="GO:0008829">
    <property type="term" value="F:dCTP deaminase activity"/>
    <property type="evidence" value="ECO:0007669"/>
    <property type="project" value="InterPro"/>
</dbReference>
<sequence>MILPGRIAYARGNLTNIRCAKSQIQPCGIDLSLKQVLTLESAGCIDFDNTHRQTAGSVVLPFTGETLEYVHLHQGVYLVEFNEFIRTPRNIMGQIFVRSSLFRSGIQIHAGVVDSGYQGVIGAMLKVENSFGLRVYKDARLAQMVFHELTEPTEGYSGQYQGSAKL</sequence>
<feature type="non-terminal residue" evidence="3">
    <location>
        <position position="1"/>
    </location>
</feature>
<protein>
    <submittedName>
        <fullName evidence="3">Deoxyuridine 5'-triphosphate nucleotidohydrolase</fullName>
    </submittedName>
</protein>
<accession>A0A9P5PXL7</accession>
<keyword evidence="2" id="KW-0546">Nucleotide metabolism</keyword>
<name>A0A9P5PXL7_9AGAR</name>
<evidence type="ECO:0000313" key="3">
    <source>
        <dbReference type="EMBL" id="KAF9071124.1"/>
    </source>
</evidence>
<dbReference type="CDD" id="cd07557">
    <property type="entry name" value="trimeric_dUTPase"/>
    <property type="match status" value="1"/>
</dbReference>
<dbReference type="Pfam" id="PF22769">
    <property type="entry name" value="DCD"/>
    <property type="match status" value="1"/>
</dbReference>
<dbReference type="Proteomes" id="UP000772434">
    <property type="component" value="Unassembled WGS sequence"/>
</dbReference>
<dbReference type="InterPro" id="IPR036157">
    <property type="entry name" value="dUTPase-like_sf"/>
</dbReference>
<evidence type="ECO:0000313" key="4">
    <source>
        <dbReference type="Proteomes" id="UP000772434"/>
    </source>
</evidence>
<dbReference type="SUPFAM" id="SSF51283">
    <property type="entry name" value="dUTPase-like"/>
    <property type="match status" value="1"/>
</dbReference>
<reference evidence="3" key="1">
    <citation type="submission" date="2020-11" db="EMBL/GenBank/DDBJ databases">
        <authorList>
            <consortium name="DOE Joint Genome Institute"/>
            <person name="Ahrendt S."/>
            <person name="Riley R."/>
            <person name="Andreopoulos W."/>
            <person name="Labutti K."/>
            <person name="Pangilinan J."/>
            <person name="Ruiz-Duenas F.J."/>
            <person name="Barrasa J.M."/>
            <person name="Sanchez-Garcia M."/>
            <person name="Camarero S."/>
            <person name="Miyauchi S."/>
            <person name="Serrano A."/>
            <person name="Linde D."/>
            <person name="Babiker R."/>
            <person name="Drula E."/>
            <person name="Ayuso-Fernandez I."/>
            <person name="Pacheco R."/>
            <person name="Padilla G."/>
            <person name="Ferreira P."/>
            <person name="Barriuso J."/>
            <person name="Kellner H."/>
            <person name="Castanera R."/>
            <person name="Alfaro M."/>
            <person name="Ramirez L."/>
            <person name="Pisabarro A.G."/>
            <person name="Kuo A."/>
            <person name="Tritt A."/>
            <person name="Lipzen A."/>
            <person name="He G."/>
            <person name="Yan M."/>
            <person name="Ng V."/>
            <person name="Cullen D."/>
            <person name="Martin F."/>
            <person name="Rosso M.-N."/>
            <person name="Henrissat B."/>
            <person name="Hibbett D."/>
            <person name="Martinez A.T."/>
            <person name="Grigoriev I.V."/>
        </authorList>
    </citation>
    <scope>NUCLEOTIDE SEQUENCE</scope>
    <source>
        <strain evidence="3">AH 40177</strain>
    </source>
</reference>
<dbReference type="Gene3D" id="2.70.40.10">
    <property type="match status" value="1"/>
</dbReference>
<dbReference type="InterPro" id="IPR033704">
    <property type="entry name" value="dUTPase_trimeric"/>
</dbReference>
<dbReference type="PANTHER" id="PTHR42680:SF3">
    <property type="entry name" value="DCTP DEAMINASE"/>
    <property type="match status" value="1"/>
</dbReference>
<dbReference type="AlphaFoldDB" id="A0A9P5PXL7"/>
<dbReference type="OrthoDB" id="2874071at2759"/>